<name>A0A915ERJ8_9BILA</name>
<feature type="compositionally biased region" description="Low complexity" evidence="1">
    <location>
        <begin position="93"/>
        <end position="113"/>
    </location>
</feature>
<feature type="compositionally biased region" description="Polar residues" evidence="1">
    <location>
        <begin position="70"/>
        <end position="86"/>
    </location>
</feature>
<accession>A0A915ERJ8</accession>
<feature type="compositionally biased region" description="Low complexity" evidence="1">
    <location>
        <begin position="37"/>
        <end position="46"/>
    </location>
</feature>
<dbReference type="Proteomes" id="UP000887574">
    <property type="component" value="Unplaced"/>
</dbReference>
<feature type="compositionally biased region" description="Polar residues" evidence="1">
    <location>
        <begin position="14"/>
        <end position="31"/>
    </location>
</feature>
<dbReference type="AlphaFoldDB" id="A0A915ERJ8"/>
<evidence type="ECO:0000313" key="3">
    <source>
        <dbReference type="WBParaSite" id="jg9682"/>
    </source>
</evidence>
<feature type="compositionally biased region" description="Polar residues" evidence="1">
    <location>
        <begin position="47"/>
        <end position="59"/>
    </location>
</feature>
<evidence type="ECO:0000313" key="2">
    <source>
        <dbReference type="Proteomes" id="UP000887574"/>
    </source>
</evidence>
<evidence type="ECO:0000256" key="1">
    <source>
        <dbReference type="SAM" id="MobiDB-lite"/>
    </source>
</evidence>
<keyword evidence="2" id="KW-1185">Reference proteome</keyword>
<feature type="region of interest" description="Disordered" evidence="1">
    <location>
        <begin position="12"/>
        <end position="115"/>
    </location>
</feature>
<sequence length="159" mass="16968">MSMNIILSRLGLQKEQSSGCANNQTLGGLSTRNRRPSSALSSSSSSVLEGQRTSVTVVSDSREGSHKSGRSSPNPRSVSVTANLSPTVREVIQQQQQQTRRVSSRMQQQHQQQNSGNTVLISNNNHLEAAGVAASKQSLAVCPEDSVVCLLPTSTLIQP</sequence>
<protein>
    <submittedName>
        <fullName evidence="3">Uncharacterized protein</fullName>
    </submittedName>
</protein>
<reference evidence="3" key="1">
    <citation type="submission" date="2022-11" db="UniProtKB">
        <authorList>
            <consortium name="WormBaseParasite"/>
        </authorList>
    </citation>
    <scope>IDENTIFICATION</scope>
</reference>
<dbReference type="WBParaSite" id="jg9682">
    <property type="protein sequence ID" value="jg9682"/>
    <property type="gene ID" value="jg9682"/>
</dbReference>
<proteinExistence type="predicted"/>
<organism evidence="2 3">
    <name type="scientific">Ditylenchus dipsaci</name>
    <dbReference type="NCBI Taxonomy" id="166011"/>
    <lineage>
        <taxon>Eukaryota</taxon>
        <taxon>Metazoa</taxon>
        <taxon>Ecdysozoa</taxon>
        <taxon>Nematoda</taxon>
        <taxon>Chromadorea</taxon>
        <taxon>Rhabditida</taxon>
        <taxon>Tylenchina</taxon>
        <taxon>Tylenchomorpha</taxon>
        <taxon>Sphaerularioidea</taxon>
        <taxon>Anguinidae</taxon>
        <taxon>Anguininae</taxon>
        <taxon>Ditylenchus</taxon>
    </lineage>
</organism>